<protein>
    <submittedName>
        <fullName evidence="1">Uncharacterized protein</fullName>
    </submittedName>
</protein>
<sequence>MVRENALFLENTCRRTLNYEDRGALNGLVDADQLNRVGTGYYVLAAALAPYFKEGNSRDRELINNFLDEFYSLSDSELTYGDYNELLGRAHGNLRELLNTLTA</sequence>
<comment type="caution">
    <text evidence="1">The sequence shown here is derived from an EMBL/GenBank/DDBJ whole genome shotgun (WGS) entry which is preliminary data.</text>
</comment>
<dbReference type="RefSeq" id="WP_147056493.1">
    <property type="nucleotide sequence ID" value="NZ_BJYL01000016.1"/>
</dbReference>
<reference evidence="1 2" key="1">
    <citation type="submission" date="2019-07" db="EMBL/GenBank/DDBJ databases">
        <title>Whole genome shotgun sequence of Sporosarcina luteola NBRC 105378.</title>
        <authorList>
            <person name="Hosoyama A."/>
            <person name="Uohara A."/>
            <person name="Ohji S."/>
            <person name="Ichikawa N."/>
        </authorList>
    </citation>
    <scope>NUCLEOTIDE SEQUENCE [LARGE SCALE GENOMIC DNA]</scope>
    <source>
        <strain evidence="1 2">NBRC 105378</strain>
    </source>
</reference>
<evidence type="ECO:0000313" key="1">
    <source>
        <dbReference type="EMBL" id="GEN82995.1"/>
    </source>
</evidence>
<organism evidence="1 2">
    <name type="scientific">Sporosarcina luteola</name>
    <dbReference type="NCBI Taxonomy" id="582850"/>
    <lineage>
        <taxon>Bacteria</taxon>
        <taxon>Bacillati</taxon>
        <taxon>Bacillota</taxon>
        <taxon>Bacilli</taxon>
        <taxon>Bacillales</taxon>
        <taxon>Caryophanaceae</taxon>
        <taxon>Sporosarcina</taxon>
    </lineage>
</organism>
<evidence type="ECO:0000313" key="2">
    <source>
        <dbReference type="Proteomes" id="UP000321901"/>
    </source>
</evidence>
<proteinExistence type="predicted"/>
<keyword evidence="2" id="KW-1185">Reference proteome</keyword>
<dbReference type="Proteomes" id="UP000321901">
    <property type="component" value="Unassembled WGS sequence"/>
</dbReference>
<gene>
    <name evidence="1" type="ORF">SLU01_13070</name>
</gene>
<accession>A0A511Z6C3</accession>
<dbReference type="AlphaFoldDB" id="A0A511Z6C3"/>
<dbReference type="EMBL" id="BJYL01000016">
    <property type="protein sequence ID" value="GEN82995.1"/>
    <property type="molecule type" value="Genomic_DNA"/>
</dbReference>
<name>A0A511Z6C3_9BACL</name>